<name>I3S9F0_LOTJA</name>
<accession>I3S9F0</accession>
<proteinExistence type="evidence at transcript level"/>
<evidence type="ECO:0000313" key="2">
    <source>
        <dbReference type="EMBL" id="AFK36892.1"/>
    </source>
</evidence>
<dbReference type="AlphaFoldDB" id="I3S9F0"/>
<sequence length="74" mass="8528">MTNECVTQEELNHNNTDNIKKKNVTKIASAQIKLHKRRFSEEKAKSKSNKRSKSSWNKKSSSIRCGTWSWCLSG</sequence>
<protein>
    <submittedName>
        <fullName evidence="2">Uncharacterized protein</fullName>
    </submittedName>
</protein>
<organism evidence="2">
    <name type="scientific">Lotus japonicus</name>
    <name type="common">Lotus corniculatus var. japonicus</name>
    <dbReference type="NCBI Taxonomy" id="34305"/>
    <lineage>
        <taxon>Eukaryota</taxon>
        <taxon>Viridiplantae</taxon>
        <taxon>Streptophyta</taxon>
        <taxon>Embryophyta</taxon>
        <taxon>Tracheophyta</taxon>
        <taxon>Spermatophyta</taxon>
        <taxon>Magnoliopsida</taxon>
        <taxon>eudicotyledons</taxon>
        <taxon>Gunneridae</taxon>
        <taxon>Pentapetalae</taxon>
        <taxon>rosids</taxon>
        <taxon>fabids</taxon>
        <taxon>Fabales</taxon>
        <taxon>Fabaceae</taxon>
        <taxon>Papilionoideae</taxon>
        <taxon>50 kb inversion clade</taxon>
        <taxon>NPAAA clade</taxon>
        <taxon>Hologalegina</taxon>
        <taxon>robinioid clade</taxon>
        <taxon>Loteae</taxon>
        <taxon>Lotus</taxon>
    </lineage>
</organism>
<evidence type="ECO:0000256" key="1">
    <source>
        <dbReference type="SAM" id="MobiDB-lite"/>
    </source>
</evidence>
<reference evidence="2" key="1">
    <citation type="submission" date="2012-05" db="EMBL/GenBank/DDBJ databases">
        <authorList>
            <person name="Krishnakumar V."/>
            <person name="Cheung F."/>
            <person name="Xiao Y."/>
            <person name="Chan A."/>
            <person name="Moskal W.A."/>
            <person name="Town C.D."/>
        </authorList>
    </citation>
    <scope>NUCLEOTIDE SEQUENCE</scope>
</reference>
<feature type="region of interest" description="Disordered" evidence="1">
    <location>
        <begin position="36"/>
        <end position="65"/>
    </location>
</feature>
<dbReference type="EMBL" id="BT137097">
    <property type="protein sequence ID" value="AFK36892.1"/>
    <property type="molecule type" value="mRNA"/>
</dbReference>